<feature type="transmembrane region" description="Helical" evidence="1">
    <location>
        <begin position="97"/>
        <end position="119"/>
    </location>
</feature>
<keyword evidence="1" id="KW-1133">Transmembrane helix</keyword>
<proteinExistence type="predicted"/>
<organism evidence="2 3">
    <name type="scientific">Paenibacillus gyeongsangnamensis</name>
    <dbReference type="NCBI Taxonomy" id="3388067"/>
    <lineage>
        <taxon>Bacteria</taxon>
        <taxon>Bacillati</taxon>
        <taxon>Bacillota</taxon>
        <taxon>Bacilli</taxon>
        <taxon>Bacillales</taxon>
        <taxon>Paenibacillaceae</taxon>
        <taxon>Paenibacillus</taxon>
    </lineage>
</organism>
<evidence type="ECO:0000256" key="1">
    <source>
        <dbReference type="SAM" id="Phobius"/>
    </source>
</evidence>
<feature type="transmembrane region" description="Helical" evidence="1">
    <location>
        <begin position="193"/>
        <end position="213"/>
    </location>
</feature>
<keyword evidence="1" id="KW-0812">Transmembrane</keyword>
<protein>
    <submittedName>
        <fullName evidence="2">DUF1405 domain-containing protein</fullName>
    </submittedName>
</protein>
<comment type="caution">
    <text evidence="2">The sequence shown here is derived from an EMBL/GenBank/DDBJ whole genome shotgun (WGS) entry which is preliminary data.</text>
</comment>
<keyword evidence="3" id="KW-1185">Reference proteome</keyword>
<dbReference type="Proteomes" id="UP001527882">
    <property type="component" value="Unassembled WGS sequence"/>
</dbReference>
<dbReference type="PANTHER" id="PTHR40042:SF1">
    <property type="entry name" value="DUF1405 DOMAIN-CONTAINING PROTEIN"/>
    <property type="match status" value="1"/>
</dbReference>
<evidence type="ECO:0000313" key="2">
    <source>
        <dbReference type="EMBL" id="MCZ8512966.1"/>
    </source>
</evidence>
<accession>A0ABT4Q7W2</accession>
<feature type="transmembrane region" description="Helical" evidence="1">
    <location>
        <begin position="158"/>
        <end position="181"/>
    </location>
</feature>
<keyword evidence="1" id="KW-0472">Membrane</keyword>
<dbReference type="InterPro" id="IPR009845">
    <property type="entry name" value="DUF1405"/>
</dbReference>
<feature type="transmembrane region" description="Helical" evidence="1">
    <location>
        <begin position="59"/>
        <end position="77"/>
    </location>
</feature>
<name>A0ABT4Q7W2_9BACL</name>
<feature type="transmembrane region" description="Helical" evidence="1">
    <location>
        <begin position="131"/>
        <end position="151"/>
    </location>
</feature>
<dbReference type="RefSeq" id="WP_269881428.1">
    <property type="nucleotide sequence ID" value="NZ_JAQAGZ010000006.1"/>
</dbReference>
<gene>
    <name evidence="2" type="ORF">O9H85_11150</name>
</gene>
<dbReference type="EMBL" id="JAQAGZ010000006">
    <property type="protein sequence ID" value="MCZ8512966.1"/>
    <property type="molecule type" value="Genomic_DNA"/>
</dbReference>
<sequence>MSAWKLSYYVSRDFLGGRFMLWSLFWINLLGTVYGYIWYGKQLVYTAQEMSPWYLPFVPDSPTASLFFTLVIVYLLFDRYTSGGRQPERSSALRGFVETFALVTSFKYGIWAVSMILASAYQGTPLVWQDWMLMGSHLGMAAEALLYVGFYTYRWPSILLAACWCFWNDYMDYAVGVFPWLPDVLMDELPSVATYTIALSVISIVLSIIYWLIRPAFQPVHRKTV</sequence>
<reference evidence="2 3" key="1">
    <citation type="submission" date="2022-12" db="EMBL/GenBank/DDBJ databases">
        <title>Draft genome sequence of Paenibacillus sp. dW9.</title>
        <authorList>
            <person name="Choi E.-W."/>
            <person name="Kim D.-U."/>
        </authorList>
    </citation>
    <scope>NUCLEOTIDE SEQUENCE [LARGE SCALE GENOMIC DNA]</scope>
    <source>
        <strain evidence="3">dW9</strain>
    </source>
</reference>
<dbReference type="PANTHER" id="PTHR40042">
    <property type="entry name" value="HYPOTHETICAL MEMBRANE SPANNING PROTEIN"/>
    <property type="match status" value="1"/>
</dbReference>
<feature type="transmembrane region" description="Helical" evidence="1">
    <location>
        <begin position="21"/>
        <end position="39"/>
    </location>
</feature>
<dbReference type="Pfam" id="PF07187">
    <property type="entry name" value="DUF1405"/>
    <property type="match status" value="1"/>
</dbReference>
<evidence type="ECO:0000313" key="3">
    <source>
        <dbReference type="Proteomes" id="UP001527882"/>
    </source>
</evidence>